<dbReference type="Proteomes" id="UP000294682">
    <property type="component" value="Unassembled WGS sequence"/>
</dbReference>
<evidence type="ECO:0008006" key="4">
    <source>
        <dbReference type="Google" id="ProtNLM"/>
    </source>
</evidence>
<organism evidence="2 3">
    <name type="scientific">Harryflintia acetispora</name>
    <dbReference type="NCBI Taxonomy" id="1849041"/>
    <lineage>
        <taxon>Bacteria</taxon>
        <taxon>Bacillati</taxon>
        <taxon>Bacillota</taxon>
        <taxon>Clostridia</taxon>
        <taxon>Eubacteriales</taxon>
        <taxon>Oscillospiraceae</taxon>
        <taxon>Harryflintia</taxon>
    </lineage>
</organism>
<reference evidence="2 3" key="1">
    <citation type="submission" date="2019-03" db="EMBL/GenBank/DDBJ databases">
        <title>Genomic Encyclopedia of Type Strains, Phase IV (KMG-IV): sequencing the most valuable type-strain genomes for metagenomic binning, comparative biology and taxonomic classification.</title>
        <authorList>
            <person name="Goeker M."/>
        </authorList>
    </citation>
    <scope>NUCLEOTIDE SEQUENCE [LARGE SCALE GENOMIC DNA]</scope>
    <source>
        <strain evidence="2 3">DSM 100433</strain>
    </source>
</reference>
<keyword evidence="3" id="KW-1185">Reference proteome</keyword>
<proteinExistence type="predicted"/>
<gene>
    <name evidence="2" type="ORF">EDD78_105134</name>
</gene>
<evidence type="ECO:0000313" key="3">
    <source>
        <dbReference type="Proteomes" id="UP000294682"/>
    </source>
</evidence>
<keyword evidence="1" id="KW-0732">Signal</keyword>
<dbReference type="RefSeq" id="WP_132084485.1">
    <property type="nucleotide sequence ID" value="NZ_SLUK01000005.1"/>
</dbReference>
<evidence type="ECO:0000256" key="1">
    <source>
        <dbReference type="SAM" id="SignalP"/>
    </source>
</evidence>
<feature type="signal peptide" evidence="1">
    <location>
        <begin position="1"/>
        <end position="28"/>
    </location>
</feature>
<sequence length="425" mass="44188">MQSKHPQKRTVSLLLAICLLCGLRTSAAAVGAAAGGYAETYGINVPFTPSARTSRYTFAVYEGNTAAPARLLIQKELTISTAQTVFLPIPSLLSGPGSYTLAVTAHPMPEREGLDTAATKTVPFRLEPTCGHPGASGAFLIGDGSAQSPYLITSAAQLDHLRQHTGAYARQGCDLDMAGIAWQNFNFSGTYDGNGYVVRNLSNNSSGFGGLFAEVTGTVMNLGVENATVRGTYAAAICGNLRGKIYCCYVKDCIITATTSVAGGITGNDGANYQSIIQDCYEMGGTYQTSVASGGIAGDFSGDVSGNALIRCYSIPAKVTGGKKGILVGNWRSAKMQDCYFPSDTSCGSTTATASGNVSGAVGMPFASFPNAANFSGWNIGADSSAWVMGESAPELKIFAQRRARDYALPQGAASWRKGTIGLSD</sequence>
<comment type="caution">
    <text evidence="2">The sequence shown here is derived from an EMBL/GenBank/DDBJ whole genome shotgun (WGS) entry which is preliminary data.</text>
</comment>
<dbReference type="EMBL" id="SLUK01000005">
    <property type="protein sequence ID" value="TCL43502.1"/>
    <property type="molecule type" value="Genomic_DNA"/>
</dbReference>
<evidence type="ECO:0000313" key="2">
    <source>
        <dbReference type="EMBL" id="TCL43502.1"/>
    </source>
</evidence>
<name>A0A9X8Y893_9FIRM</name>
<protein>
    <recommendedName>
        <fullName evidence="4">GLUG domain-containing protein</fullName>
    </recommendedName>
</protein>
<dbReference type="AlphaFoldDB" id="A0A9X8Y893"/>
<accession>A0A9X8Y893</accession>
<dbReference type="Gene3D" id="2.160.20.110">
    <property type="match status" value="1"/>
</dbReference>
<feature type="chain" id="PRO_5040892970" description="GLUG domain-containing protein" evidence="1">
    <location>
        <begin position="29"/>
        <end position="425"/>
    </location>
</feature>